<reference evidence="2" key="1">
    <citation type="journal article" date="2014" name="Front. Microbiol.">
        <title>High frequency of phylogenetically diverse reductive dehalogenase-homologous genes in deep subseafloor sedimentary metagenomes.</title>
        <authorList>
            <person name="Kawai M."/>
            <person name="Futagami T."/>
            <person name="Toyoda A."/>
            <person name="Takaki Y."/>
            <person name="Nishi S."/>
            <person name="Hori S."/>
            <person name="Arai W."/>
            <person name="Tsubouchi T."/>
            <person name="Morono Y."/>
            <person name="Uchiyama I."/>
            <person name="Ito T."/>
            <person name="Fujiyama A."/>
            <person name="Inagaki F."/>
            <person name="Takami H."/>
        </authorList>
    </citation>
    <scope>NUCLEOTIDE SEQUENCE</scope>
    <source>
        <strain evidence="2">Expedition CK06-06</strain>
    </source>
</reference>
<organism evidence="2">
    <name type="scientific">marine sediment metagenome</name>
    <dbReference type="NCBI Taxonomy" id="412755"/>
    <lineage>
        <taxon>unclassified sequences</taxon>
        <taxon>metagenomes</taxon>
        <taxon>ecological metagenomes</taxon>
    </lineage>
</organism>
<dbReference type="CDD" id="cd02142">
    <property type="entry name" value="McbC_SagB-like_oxidoreductase"/>
    <property type="match status" value="1"/>
</dbReference>
<dbReference type="EMBL" id="BARV01004523">
    <property type="protein sequence ID" value="GAI18235.1"/>
    <property type="molecule type" value="Genomic_DNA"/>
</dbReference>
<protein>
    <recommendedName>
        <fullName evidence="1">Nitroreductase domain-containing protein</fullName>
    </recommendedName>
</protein>
<dbReference type="InterPro" id="IPR000415">
    <property type="entry name" value="Nitroreductase-like"/>
</dbReference>
<dbReference type="AlphaFoldDB" id="X1MU46"/>
<feature type="non-terminal residue" evidence="2">
    <location>
        <position position="1"/>
    </location>
</feature>
<comment type="caution">
    <text evidence="2">The sequence shown here is derived from an EMBL/GenBank/DDBJ whole genome shotgun (WGS) entry which is preliminary data.</text>
</comment>
<dbReference type="InterPro" id="IPR029479">
    <property type="entry name" value="Nitroreductase"/>
</dbReference>
<dbReference type="PANTHER" id="PTHR43745">
    <property type="entry name" value="NITROREDUCTASE MJ1384-RELATED"/>
    <property type="match status" value="1"/>
</dbReference>
<accession>X1MU46</accession>
<dbReference type="InterPro" id="IPR020051">
    <property type="entry name" value="SagB-type_dehydrogenase"/>
</dbReference>
<evidence type="ECO:0000313" key="2">
    <source>
        <dbReference type="EMBL" id="GAI18235.1"/>
    </source>
</evidence>
<dbReference type="NCBIfam" id="TIGR03605">
    <property type="entry name" value="antibiot_sagB"/>
    <property type="match status" value="1"/>
</dbReference>
<dbReference type="GO" id="GO:0016491">
    <property type="term" value="F:oxidoreductase activity"/>
    <property type="evidence" value="ECO:0007669"/>
    <property type="project" value="InterPro"/>
</dbReference>
<dbReference type="SUPFAM" id="SSF55469">
    <property type="entry name" value="FMN-dependent nitroreductase-like"/>
    <property type="match status" value="1"/>
</dbReference>
<name>X1MU46_9ZZZZ</name>
<proteinExistence type="predicted"/>
<gene>
    <name evidence="2" type="ORF">S06H3_09985</name>
</gene>
<sequence length="144" mass="16337">DIYLVVGKDKVEDLKAGVYHYNPHYHSLTIILEEDQRRELARACLRQRFIEDAPVSLIITAEFSRITNRYGKKGIHYAYMEAGHVGQNVYLQAESLGLGTVVIGAFYEEDVSRALNIPDQHIPLFSIVKIKVGVSPWEISPKSH</sequence>
<dbReference type="Pfam" id="PF00881">
    <property type="entry name" value="Nitroreductase"/>
    <property type="match status" value="1"/>
</dbReference>
<dbReference type="PANTHER" id="PTHR43745:SF2">
    <property type="entry name" value="NITROREDUCTASE MJ1384-RELATED"/>
    <property type="match status" value="1"/>
</dbReference>
<dbReference type="InterPro" id="IPR052544">
    <property type="entry name" value="Bacteriocin_Proc_Enz"/>
</dbReference>
<feature type="domain" description="Nitroreductase" evidence="1">
    <location>
        <begin position="12"/>
        <end position="122"/>
    </location>
</feature>
<dbReference type="Gene3D" id="3.40.109.10">
    <property type="entry name" value="NADH Oxidase"/>
    <property type="match status" value="1"/>
</dbReference>
<evidence type="ECO:0000259" key="1">
    <source>
        <dbReference type="Pfam" id="PF00881"/>
    </source>
</evidence>